<evidence type="ECO:0000256" key="12">
    <source>
        <dbReference type="ARBA" id="ARBA00030857"/>
    </source>
</evidence>
<evidence type="ECO:0000256" key="7">
    <source>
        <dbReference type="ARBA" id="ARBA00022576"/>
    </source>
</evidence>
<dbReference type="CDD" id="cd00610">
    <property type="entry name" value="OAT_like"/>
    <property type="match status" value="1"/>
</dbReference>
<dbReference type="PANTHER" id="PTHR11986:SF58">
    <property type="entry name" value="LEUCINE_METHIONINE RACEMASE"/>
    <property type="match status" value="1"/>
</dbReference>
<accession>A0A345PMH3</accession>
<dbReference type="InterPro" id="IPR015422">
    <property type="entry name" value="PyrdxlP-dep_Trfase_small"/>
</dbReference>
<dbReference type="GO" id="GO:0047298">
    <property type="term" value="F:(S)-3-amino-2-methylpropionate transaminase activity"/>
    <property type="evidence" value="ECO:0007669"/>
    <property type="project" value="UniProtKB-EC"/>
</dbReference>
<protein>
    <recommendedName>
        <fullName evidence="12">(S)-3-amino-2-methylpropionate transaminase</fullName>
        <ecNumber evidence="6">2.6.1.19</ecNumber>
        <ecNumber evidence="5">2.6.1.22</ecNumber>
    </recommendedName>
    <alternativeName>
        <fullName evidence="13">GABA aminotransferase</fullName>
    </alternativeName>
    <alternativeName>
        <fullName evidence="11">Gamma-amino-N-butyrate transaminase</fullName>
    </alternativeName>
    <alternativeName>
        <fullName evidence="15">Glutamate:succinic semialdehyde transaminase</fullName>
    </alternativeName>
    <alternativeName>
        <fullName evidence="10">L-AIBAT</fullName>
    </alternativeName>
</protein>
<organism evidence="17 18">
    <name type="scientific">Oceanobacillus zhaokaii</name>
    <dbReference type="NCBI Taxonomy" id="2052660"/>
    <lineage>
        <taxon>Bacteria</taxon>
        <taxon>Bacillati</taxon>
        <taxon>Bacillota</taxon>
        <taxon>Bacilli</taxon>
        <taxon>Bacillales</taxon>
        <taxon>Bacillaceae</taxon>
        <taxon>Oceanobacillus</taxon>
    </lineage>
</organism>
<evidence type="ECO:0000256" key="14">
    <source>
        <dbReference type="ARBA" id="ARBA00048021"/>
    </source>
</evidence>
<dbReference type="GO" id="GO:0034386">
    <property type="term" value="F:4-aminobutyrate:2-oxoglutarate transaminase activity"/>
    <property type="evidence" value="ECO:0007669"/>
    <property type="project" value="UniProtKB-EC"/>
</dbReference>
<dbReference type="InterPro" id="IPR049704">
    <property type="entry name" value="Aminotrans_3_PPA_site"/>
</dbReference>
<dbReference type="InterPro" id="IPR015421">
    <property type="entry name" value="PyrdxlP-dep_Trfase_major"/>
</dbReference>
<dbReference type="Proteomes" id="UP000253908">
    <property type="component" value="Chromosome"/>
</dbReference>
<gene>
    <name evidence="17" type="ORF">CUC15_16340</name>
</gene>
<evidence type="ECO:0000256" key="10">
    <source>
        <dbReference type="ARBA" id="ARBA00029760"/>
    </source>
</evidence>
<dbReference type="PROSITE" id="PS00600">
    <property type="entry name" value="AA_TRANSFER_CLASS_3"/>
    <property type="match status" value="1"/>
</dbReference>
<dbReference type="KEGG" id="ocn:CUC15_16340"/>
<evidence type="ECO:0000256" key="3">
    <source>
        <dbReference type="ARBA" id="ARBA00005176"/>
    </source>
</evidence>
<keyword evidence="9 16" id="KW-0663">Pyridoxal phosphate</keyword>
<proteinExistence type="inferred from homology"/>
<evidence type="ECO:0000256" key="13">
    <source>
        <dbReference type="ARBA" id="ARBA00031787"/>
    </source>
</evidence>
<evidence type="ECO:0000256" key="6">
    <source>
        <dbReference type="ARBA" id="ARBA00012912"/>
    </source>
</evidence>
<dbReference type="InterPro" id="IPR005814">
    <property type="entry name" value="Aminotrans_3"/>
</dbReference>
<dbReference type="Gene3D" id="3.40.640.10">
    <property type="entry name" value="Type I PLP-dependent aspartate aminotransferase-like (Major domain)"/>
    <property type="match status" value="1"/>
</dbReference>
<dbReference type="Gene3D" id="3.90.1150.10">
    <property type="entry name" value="Aspartate Aminotransferase, domain 1"/>
    <property type="match status" value="1"/>
</dbReference>
<name>A0A345PMH3_9BACI</name>
<keyword evidence="7 17" id="KW-0032">Aminotransferase</keyword>
<evidence type="ECO:0000256" key="15">
    <source>
        <dbReference type="ARBA" id="ARBA00050054"/>
    </source>
</evidence>
<dbReference type="EMBL" id="CP024848">
    <property type="protein sequence ID" value="AXI11203.1"/>
    <property type="molecule type" value="Genomic_DNA"/>
</dbReference>
<dbReference type="NCBIfam" id="NF006228">
    <property type="entry name" value="PRK08360.1"/>
    <property type="match status" value="1"/>
</dbReference>
<dbReference type="FunFam" id="3.40.640.10:FF:000013">
    <property type="entry name" value="4-aminobutyrate aminotransferase"/>
    <property type="match status" value="1"/>
</dbReference>
<comment type="similarity">
    <text evidence="4 16">Belongs to the class-III pyridoxal-phosphate-dependent aminotransferase family.</text>
</comment>
<evidence type="ECO:0000256" key="8">
    <source>
        <dbReference type="ARBA" id="ARBA00022679"/>
    </source>
</evidence>
<evidence type="ECO:0000256" key="11">
    <source>
        <dbReference type="ARBA" id="ARBA00030204"/>
    </source>
</evidence>
<dbReference type="OrthoDB" id="9807885at2"/>
<keyword evidence="18" id="KW-1185">Reference proteome</keyword>
<evidence type="ECO:0000256" key="9">
    <source>
        <dbReference type="ARBA" id="ARBA00022898"/>
    </source>
</evidence>
<dbReference type="AlphaFoldDB" id="A0A345PMH3"/>
<dbReference type="Pfam" id="PF00202">
    <property type="entry name" value="Aminotran_3"/>
    <property type="match status" value="1"/>
</dbReference>
<comment type="pathway">
    <text evidence="3">Amino-acid degradation; 4-aminobutanoate degradation.</text>
</comment>
<dbReference type="InterPro" id="IPR050103">
    <property type="entry name" value="Class-III_PLP-dep_AT"/>
</dbReference>
<evidence type="ECO:0000256" key="5">
    <source>
        <dbReference type="ARBA" id="ARBA00012876"/>
    </source>
</evidence>
<keyword evidence="8 17" id="KW-0808">Transferase</keyword>
<dbReference type="GO" id="GO:0042802">
    <property type="term" value="F:identical protein binding"/>
    <property type="evidence" value="ECO:0007669"/>
    <property type="project" value="TreeGrafter"/>
</dbReference>
<evidence type="ECO:0000256" key="16">
    <source>
        <dbReference type="RuleBase" id="RU003560"/>
    </source>
</evidence>
<dbReference type="InterPro" id="IPR015424">
    <property type="entry name" value="PyrdxlP-dep_Trfase"/>
</dbReference>
<reference evidence="18" key="1">
    <citation type="submission" date="2017-11" db="EMBL/GenBank/DDBJ databases">
        <authorList>
            <person name="Zhu W."/>
        </authorList>
    </citation>
    <scope>NUCLEOTIDE SEQUENCE [LARGE SCALE GENOMIC DNA]</scope>
    <source>
        <strain evidence="18">160</strain>
    </source>
</reference>
<dbReference type="SUPFAM" id="SSF53383">
    <property type="entry name" value="PLP-dependent transferases"/>
    <property type="match status" value="1"/>
</dbReference>
<evidence type="ECO:0000313" key="18">
    <source>
        <dbReference type="Proteomes" id="UP000253908"/>
    </source>
</evidence>
<sequence length="447" mass="50040">MNKTDENMKWLDRENEVLGSGMRLPFFPLVIKEAKGEFIYDYDGNKWIDFLSSACVTNTGHSHPVIIDHMKEQMDRLVHYNPAYASHENLIALSEELIRITPGNFSKKVTYGLSGGDANDTAIKLARSYTRKSKILAFSRSYHGNTYGALSASAVSLPMRRHMGPLLPEIYHIPFPDIYRPQFNAVDESERCIAAIEDLLETVCPPEEIAAIIIEPIQGDSGVIVPQQIYIDKLKELCNEHGILIIADEVQTGFGRTGKWFGSEHFQLEPDLIVLGKAIASGMPLSAVVGRSEIMTSWEPPAGAFSLAANPISCAASRATIEVIQTENLIKRAQELGSHIKDRFRDLQERFEVIGDIRGEGLMIGIDLVKDQMSKEPNHSFAAKICWRCWEKGLFLTFFSGSVLRIAPPLTIKDVYLEQSLRILEESFEDVTQGRVPDSVLDKIKGW</sequence>
<evidence type="ECO:0000256" key="4">
    <source>
        <dbReference type="ARBA" id="ARBA00008954"/>
    </source>
</evidence>
<dbReference type="PANTHER" id="PTHR11986">
    <property type="entry name" value="AMINOTRANSFERASE CLASS III"/>
    <property type="match status" value="1"/>
</dbReference>
<dbReference type="PIRSF" id="PIRSF000521">
    <property type="entry name" value="Transaminase_4ab_Lys_Orn"/>
    <property type="match status" value="1"/>
</dbReference>
<evidence type="ECO:0000256" key="1">
    <source>
        <dbReference type="ARBA" id="ARBA00001750"/>
    </source>
</evidence>
<comment type="cofactor">
    <cofactor evidence="2">
        <name>pyridoxal 5'-phosphate</name>
        <dbReference type="ChEBI" id="CHEBI:597326"/>
    </cofactor>
</comment>
<evidence type="ECO:0000313" key="17">
    <source>
        <dbReference type="EMBL" id="AXI11203.1"/>
    </source>
</evidence>
<dbReference type="GO" id="GO:0030170">
    <property type="term" value="F:pyridoxal phosphate binding"/>
    <property type="evidence" value="ECO:0007669"/>
    <property type="project" value="InterPro"/>
</dbReference>
<comment type="catalytic activity">
    <reaction evidence="14">
        <text>4-aminobutanoate + 2-oxoglutarate = succinate semialdehyde + L-glutamate</text>
        <dbReference type="Rhea" id="RHEA:23352"/>
        <dbReference type="ChEBI" id="CHEBI:16810"/>
        <dbReference type="ChEBI" id="CHEBI:29985"/>
        <dbReference type="ChEBI" id="CHEBI:57706"/>
        <dbReference type="ChEBI" id="CHEBI:59888"/>
        <dbReference type="EC" id="2.6.1.19"/>
    </reaction>
</comment>
<evidence type="ECO:0000256" key="2">
    <source>
        <dbReference type="ARBA" id="ARBA00001933"/>
    </source>
</evidence>
<dbReference type="EC" id="2.6.1.19" evidence="6"/>
<comment type="catalytic activity">
    <reaction evidence="1">
        <text>(S)-3-amino-2-methylpropanoate + 2-oxoglutarate = 2-methyl-3-oxopropanoate + L-glutamate</text>
        <dbReference type="Rhea" id="RHEA:13993"/>
        <dbReference type="ChEBI" id="CHEBI:16810"/>
        <dbReference type="ChEBI" id="CHEBI:29985"/>
        <dbReference type="ChEBI" id="CHEBI:57700"/>
        <dbReference type="ChEBI" id="CHEBI:58655"/>
        <dbReference type="EC" id="2.6.1.22"/>
    </reaction>
</comment>
<dbReference type="EC" id="2.6.1.22" evidence="5"/>